<dbReference type="SMART" id="SM00949">
    <property type="entry name" value="PAZ"/>
    <property type="match status" value="1"/>
</dbReference>
<dbReference type="PANTHER" id="PTHR22891">
    <property type="entry name" value="EUKARYOTIC TRANSLATION INITIATION FACTOR 2C"/>
    <property type="match status" value="1"/>
</dbReference>
<dbReference type="SUPFAM" id="SSF53098">
    <property type="entry name" value="Ribonuclease H-like"/>
    <property type="match status" value="1"/>
</dbReference>
<dbReference type="Gene3D" id="2.170.260.10">
    <property type="entry name" value="paz domain"/>
    <property type="match status" value="1"/>
</dbReference>
<name>V5I9K0_ANOGL</name>
<dbReference type="PROSITE" id="PS50822">
    <property type="entry name" value="PIWI"/>
    <property type="match status" value="1"/>
</dbReference>
<dbReference type="InterPro" id="IPR003165">
    <property type="entry name" value="Piwi"/>
</dbReference>
<feature type="compositionally biased region" description="Pro residues" evidence="8">
    <location>
        <begin position="48"/>
        <end position="61"/>
    </location>
</feature>
<dbReference type="OrthoDB" id="445936at2759"/>
<feature type="region of interest" description="Disordered" evidence="8">
    <location>
        <begin position="105"/>
        <end position="148"/>
    </location>
</feature>
<dbReference type="InterPro" id="IPR012337">
    <property type="entry name" value="RNaseH-like_sf"/>
</dbReference>
<dbReference type="GO" id="GO:0140965">
    <property type="term" value="P:secondary piRNA processing"/>
    <property type="evidence" value="ECO:0007669"/>
    <property type="project" value="UniProtKB-ARBA"/>
</dbReference>
<dbReference type="GeneID" id="108903903"/>
<dbReference type="Pfam" id="PF08699">
    <property type="entry name" value="ArgoL1"/>
    <property type="match status" value="1"/>
</dbReference>
<dbReference type="CDD" id="cd04658">
    <property type="entry name" value="Piwi_piwi-like_Euk"/>
    <property type="match status" value="1"/>
</dbReference>
<dbReference type="Gene3D" id="3.30.420.10">
    <property type="entry name" value="Ribonuclease H-like superfamily/Ribonuclease H"/>
    <property type="match status" value="1"/>
</dbReference>
<evidence type="ECO:0000256" key="2">
    <source>
        <dbReference type="ARBA" id="ARBA00022473"/>
    </source>
</evidence>
<dbReference type="KEGG" id="agb:108903903"/>
<dbReference type="InterPro" id="IPR003100">
    <property type="entry name" value="PAZ_dom"/>
</dbReference>
<comment type="subcellular location">
    <subcellularLocation>
        <location evidence="1">Cytoplasm</location>
    </subcellularLocation>
</comment>
<dbReference type="Pfam" id="PF23278">
    <property type="entry name" value="Piwi_N"/>
    <property type="match status" value="1"/>
</dbReference>
<dbReference type="FunFam" id="3.30.420.10:FF:000014">
    <property type="entry name" value="Piwi-like RNA-mediated gene silencing 1"/>
    <property type="match status" value="1"/>
</dbReference>
<evidence type="ECO:0000256" key="6">
    <source>
        <dbReference type="ARBA" id="ARBA00023158"/>
    </source>
</evidence>
<evidence type="ECO:0000256" key="7">
    <source>
        <dbReference type="ARBA" id="ARBA00038291"/>
    </source>
</evidence>
<dbReference type="InterPro" id="IPR036397">
    <property type="entry name" value="RNaseH_sf"/>
</dbReference>
<dbReference type="SUPFAM" id="SSF101690">
    <property type="entry name" value="PAZ domain"/>
    <property type="match status" value="1"/>
</dbReference>
<evidence type="ECO:0000256" key="8">
    <source>
        <dbReference type="SAM" id="MobiDB-lite"/>
    </source>
</evidence>
<evidence type="ECO:0000256" key="5">
    <source>
        <dbReference type="ARBA" id="ARBA00022884"/>
    </source>
</evidence>
<accession>V5I9K0</accession>
<feature type="region of interest" description="Disordered" evidence="8">
    <location>
        <begin position="1"/>
        <end position="92"/>
    </location>
</feature>
<feature type="domain" description="Piwi" evidence="10">
    <location>
        <begin position="594"/>
        <end position="882"/>
    </location>
</feature>
<dbReference type="CTD" id="34524"/>
<dbReference type="Gene3D" id="3.40.50.2300">
    <property type="match status" value="1"/>
</dbReference>
<feature type="compositionally biased region" description="Basic residues" evidence="8">
    <location>
        <begin position="1"/>
        <end position="13"/>
    </location>
</feature>
<dbReference type="GO" id="GO:0030154">
    <property type="term" value="P:cell differentiation"/>
    <property type="evidence" value="ECO:0007669"/>
    <property type="project" value="UniProtKB-KW"/>
</dbReference>
<evidence type="ECO:0000259" key="9">
    <source>
        <dbReference type="PROSITE" id="PS50821"/>
    </source>
</evidence>
<proteinExistence type="inferred from homology"/>
<feature type="compositionally biased region" description="Gly residues" evidence="8">
    <location>
        <begin position="83"/>
        <end position="92"/>
    </location>
</feature>
<dbReference type="InterPro" id="IPR036085">
    <property type="entry name" value="PAZ_dom_sf"/>
</dbReference>
<evidence type="ECO:0000256" key="1">
    <source>
        <dbReference type="ARBA" id="ARBA00004496"/>
    </source>
</evidence>
<protein>
    <submittedName>
        <fullName evidence="11">Protein piwi</fullName>
    </submittedName>
</protein>
<dbReference type="CDD" id="cd02845">
    <property type="entry name" value="PAZ_piwi_like"/>
    <property type="match status" value="1"/>
</dbReference>
<organism evidence="11">
    <name type="scientific">Anoplophora glabripennis</name>
    <name type="common">Asian longhorn beetle</name>
    <name type="synonym">Anoplophora nobilis</name>
    <dbReference type="NCBI Taxonomy" id="217634"/>
    <lineage>
        <taxon>Eukaryota</taxon>
        <taxon>Metazoa</taxon>
        <taxon>Ecdysozoa</taxon>
        <taxon>Arthropoda</taxon>
        <taxon>Hexapoda</taxon>
        <taxon>Insecta</taxon>
        <taxon>Pterygota</taxon>
        <taxon>Neoptera</taxon>
        <taxon>Endopterygota</taxon>
        <taxon>Coleoptera</taxon>
        <taxon>Polyphaga</taxon>
        <taxon>Cucujiformia</taxon>
        <taxon>Chrysomeloidea</taxon>
        <taxon>Cerambycidae</taxon>
        <taxon>Lamiinae</taxon>
        <taxon>Lamiini</taxon>
        <taxon>Anoplophora</taxon>
    </lineage>
</organism>
<dbReference type="InterPro" id="IPR014811">
    <property type="entry name" value="ArgoL1"/>
</dbReference>
<feature type="domain" description="PAZ" evidence="9">
    <location>
        <begin position="320"/>
        <end position="428"/>
    </location>
</feature>
<dbReference type="EMBL" id="GALX01002800">
    <property type="protein sequence ID" value="JAB65666.1"/>
    <property type="molecule type" value="Transcribed_RNA"/>
</dbReference>
<keyword evidence="2" id="KW-0217">Developmental protein</keyword>
<sequence>MEPRGKGRARGRARGAVQQGGQQGPRPGPARGPAGPPPQAPGQQVPWGRPPAPQAQPPPVQAAPGWVRPQMQAPPAPLVGRGSRQGAGGGGDTEAIVEQQRVLQGAAEGSGTQDKSRGAGNGGVRGRTTIRGEITRTRPATLESKQGSSGQQIQLSANYFALIQAGKWSLNQYRVDFNPEIDHTGQKKALLRTGLQNVQILGYLFDGTVLYTTTRIQPDPLEVFVQTANGENVRITIRLVGDVAWTDNHYIQLFNIIIRKCLTYMQFQLVGRNYFDPNARISLPEHKMELWPGYYTSMRQHERDILMNCDVQFKVMRMDNVYDMLLECRGANMRKEFQSKIIGSIVLTYYNNKTYRIDDVDFSKTPESTFTMRDGSQMSFIQYCNQKYNINVQVKDQPMLVSRSKPREIRAGMPETVLLVPELCQLTGLTDRQRENFHLMRALADHTRVGPQGRIEKLMEFSRRMRNSQDCMNEIRRWDLNVADSLVRFTGRVLPPETIVGGNNAKYSAGNQADWTKELRALPMFVPGVMQKFAIICPSKFKGPCQEFVQCLQRSARGMSWDIGQPRIFDIPDDRSQTYLDQMENIITKNNPHMIMCVVPNASQDRYSAIKKKGCVDRGVPTQVILAKNLSSKGVMSIATKVAIQLNCKIGGAPWTVILPLSNLMIVGYDVCRDTANKGRSFGGMVASLDRQATRYYSYTTEHKFEEELSDNFAAFLLLACQRFKDTSGRYPERILIYRDGVGDGQLQYVYEHEVVNIKRKLTEEIYKNNDLKMAFIVVSKRINTRIFGERGNPPPGTVVDDVITLPERYDFFIVSQCVRQGSVAPTSYNVIEDTMGLPPDRMQILTYKLCHMYYNWSGTVRVPAPCQYAHKLAFLVAQSLHRPAHRALENVLYYL</sequence>
<feature type="compositionally biased region" description="Pro residues" evidence="8">
    <location>
        <begin position="26"/>
        <end position="40"/>
    </location>
</feature>
<dbReference type="Pfam" id="PF02171">
    <property type="entry name" value="Piwi"/>
    <property type="match status" value="1"/>
</dbReference>
<keyword evidence="5" id="KW-0694">RNA-binding</keyword>
<dbReference type="Pfam" id="PF02170">
    <property type="entry name" value="PAZ"/>
    <property type="match status" value="1"/>
</dbReference>
<evidence type="ECO:0000256" key="4">
    <source>
        <dbReference type="ARBA" id="ARBA00022782"/>
    </source>
</evidence>
<dbReference type="PROSITE" id="PS50821">
    <property type="entry name" value="PAZ"/>
    <property type="match status" value="1"/>
</dbReference>
<gene>
    <name evidence="11" type="primary">PIWI</name>
</gene>
<keyword evidence="4" id="KW-0221">Differentiation</keyword>
<evidence type="ECO:0000313" key="11">
    <source>
        <dbReference type="EMBL" id="JAB65666.1"/>
    </source>
</evidence>
<comment type="similarity">
    <text evidence="7">Belongs to the argonaute family. Piwi subfamily.</text>
</comment>
<reference evidence="11" key="1">
    <citation type="submission" date="2013-07" db="EMBL/GenBank/DDBJ databases">
        <title>Midgut Transcriptome Profiling of Anoplphora glabripennis, a Lignocellulose Degrading, Wood-Boring Cerambycid.</title>
        <authorList>
            <person name="Scully E.D."/>
            <person name="Hoover K."/>
            <person name="Carlson J.E."/>
            <person name="Tien M."/>
            <person name="Geib S.M."/>
        </authorList>
    </citation>
    <scope>NUCLEOTIDE SEQUENCE</scope>
</reference>
<dbReference type="SMART" id="SM00950">
    <property type="entry name" value="Piwi"/>
    <property type="match status" value="1"/>
</dbReference>
<evidence type="ECO:0000259" key="10">
    <source>
        <dbReference type="PROSITE" id="PS50822"/>
    </source>
</evidence>
<dbReference type="GO" id="GO:0005737">
    <property type="term" value="C:cytoplasm"/>
    <property type="evidence" value="ECO:0007669"/>
    <property type="project" value="UniProtKB-SubCell"/>
</dbReference>
<dbReference type="AlphaFoldDB" id="V5I9K0"/>
<keyword evidence="6" id="KW-0943">RNA-mediated gene silencing</keyword>
<dbReference type="FunFam" id="2.170.260.10:FF:000003">
    <property type="entry name" value="Piwi-like RNA-mediated gene silencing 2"/>
    <property type="match status" value="1"/>
</dbReference>
<keyword evidence="3" id="KW-0963">Cytoplasm</keyword>
<dbReference type="GO" id="GO:0003723">
    <property type="term" value="F:RNA binding"/>
    <property type="evidence" value="ECO:0007669"/>
    <property type="project" value="UniProtKB-KW"/>
</dbReference>
<evidence type="ECO:0000256" key="3">
    <source>
        <dbReference type="ARBA" id="ARBA00022490"/>
    </source>
</evidence>